<dbReference type="Proteomes" id="UP000262073">
    <property type="component" value="Chromosome"/>
</dbReference>
<evidence type="ECO:0008006" key="4">
    <source>
        <dbReference type="Google" id="ProtNLM"/>
    </source>
</evidence>
<proteinExistence type="predicted"/>
<keyword evidence="1" id="KW-1133">Transmembrane helix</keyword>
<dbReference type="SUPFAM" id="SSF53756">
    <property type="entry name" value="UDP-Glycosyltransferase/glycogen phosphorylase"/>
    <property type="match status" value="1"/>
</dbReference>
<sequence>MVASKRLFLYPIEHSNGFIERTKGVFTELGYQLSPLKALFRPANVASRKHNSVVLNWYEDQPYRRGLHGIKRWIFIVGFIASLLSMRLFSANIIWLRHNFKPHNAATKTLLFNIIAGLMRLVAHRVVTLEMTPEIKSSVVKHPLYKPDAELAAFFNDTVNRPRTIDFLYFGSIKPYKRLDGLLKIWPAGVHLRIMGYCSDKAHTHELHQIINQRQLNVVWENAFIEQDALERAVADTRFVIIPHEDGAMISSGTFYMALSLGANVLCFDSAFARTKMAEFSFVQILDQTDLAGQLPALAYTSAGMVVEQAVGRYGDRAIKESWRVVLEG</sequence>
<feature type="transmembrane region" description="Helical" evidence="1">
    <location>
        <begin position="73"/>
        <end position="95"/>
    </location>
</feature>
<accession>A0A346NJ30</accession>
<dbReference type="AlphaFoldDB" id="A0A346NJ30"/>
<evidence type="ECO:0000313" key="2">
    <source>
        <dbReference type="EMBL" id="AXR05537.1"/>
    </source>
</evidence>
<protein>
    <recommendedName>
        <fullName evidence="4">Glycosyltransferase family 1 protein</fullName>
    </recommendedName>
</protein>
<dbReference type="EMBL" id="CP031769">
    <property type="protein sequence ID" value="AXR05537.1"/>
    <property type="molecule type" value="Genomic_DNA"/>
</dbReference>
<keyword evidence="1" id="KW-0812">Transmembrane</keyword>
<organism evidence="2 3">
    <name type="scientific">Salinimonas sediminis</name>
    <dbReference type="NCBI Taxonomy" id="2303538"/>
    <lineage>
        <taxon>Bacteria</taxon>
        <taxon>Pseudomonadati</taxon>
        <taxon>Pseudomonadota</taxon>
        <taxon>Gammaproteobacteria</taxon>
        <taxon>Alteromonadales</taxon>
        <taxon>Alteromonadaceae</taxon>
        <taxon>Alteromonas/Salinimonas group</taxon>
        <taxon>Salinimonas</taxon>
    </lineage>
</organism>
<reference evidence="2 3" key="1">
    <citation type="submission" date="2018-08" db="EMBL/GenBank/DDBJ databases">
        <title>Salinimonas sediminis sp. nov., a piezophilic bacterium isolated from a deep-sea sediment sample from the New Britain Trench.</title>
        <authorList>
            <person name="Cao J."/>
        </authorList>
    </citation>
    <scope>NUCLEOTIDE SEQUENCE [LARGE SCALE GENOMIC DNA]</scope>
    <source>
        <strain evidence="2 3">N102</strain>
    </source>
</reference>
<dbReference type="RefSeq" id="WP_117315546.1">
    <property type="nucleotide sequence ID" value="NZ_CP031769.1"/>
</dbReference>
<name>A0A346NJ30_9ALTE</name>
<evidence type="ECO:0000256" key="1">
    <source>
        <dbReference type="SAM" id="Phobius"/>
    </source>
</evidence>
<dbReference type="OrthoDB" id="6823186at2"/>
<gene>
    <name evidence="2" type="ORF">D0Y50_03605</name>
</gene>
<keyword evidence="3" id="KW-1185">Reference proteome</keyword>
<dbReference type="KEGG" id="salm:D0Y50_03605"/>
<dbReference type="Gene3D" id="3.40.50.2000">
    <property type="entry name" value="Glycogen Phosphorylase B"/>
    <property type="match status" value="1"/>
</dbReference>
<keyword evidence="1" id="KW-0472">Membrane</keyword>
<evidence type="ECO:0000313" key="3">
    <source>
        <dbReference type="Proteomes" id="UP000262073"/>
    </source>
</evidence>